<accession>A0A0M0J719</accession>
<feature type="domain" description="GH3 middle" evidence="1">
    <location>
        <begin position="354"/>
        <end position="405"/>
    </location>
</feature>
<name>A0A0M0J719_9EUKA</name>
<dbReference type="GO" id="GO:0016881">
    <property type="term" value="F:acid-amino acid ligase activity"/>
    <property type="evidence" value="ECO:0007669"/>
    <property type="project" value="TreeGrafter"/>
</dbReference>
<dbReference type="AlphaFoldDB" id="A0A0M0J719"/>
<evidence type="ECO:0000313" key="4">
    <source>
        <dbReference type="Proteomes" id="UP000037460"/>
    </source>
</evidence>
<evidence type="ECO:0000313" key="3">
    <source>
        <dbReference type="EMBL" id="KOO22391.1"/>
    </source>
</evidence>
<gene>
    <name evidence="3" type="ORF">Ctob_003544</name>
</gene>
<sequence>MLVWDVLKVLAWQARRRHDKECDDFATVQRMVLAKQLEANASTAYGVAHGFSEMLQSDDVCVAFRKSHPITTYGDWAPWVHRIAKGESNVLLKEPETMLAATSGTSGQRALLPYTQVMASAFFKYGILVVFDTLRRTLPESFELQKTCKLAFAPSWTYAEGGLRIGPNSSNPNDKAFRRLLLLYSTPSVGYEISHDEGAALYVHALFAAKDAKLGILEANFVNLPFRLLNLLEEQGESIADDIARGTINCQIAARISDPAKVAALEAALGGEDGGRAAALREALRSGEPTGLARRVWPKLRLILANATGAFESYAEKLRAGSAAGVPILSTVYAASEGLMGVALSPSLDGSAVADQTLLAHEVALNTDYELVVTTLGGLCRYRIGDVVRVVGRHGTAPLVEFRYRRGQLLNLRGEKTSEPQLAAALSATFDGRTLMEYTTVEAIPSRGLPFYRIFIERAAGAPALAAGAPATLDAALGRANPIYATWRAKGAIGPCQVFEVAPGSFEALRECRLSEGSSPQQLKVSRVLRSPAHEELLLARVVNLEPRR</sequence>
<protein>
    <submittedName>
        <fullName evidence="3">Gh3 domain-containing protein</fullName>
    </submittedName>
</protein>
<dbReference type="Pfam" id="PF23571">
    <property type="entry name" value="GH3_M"/>
    <property type="match status" value="1"/>
</dbReference>
<evidence type="ECO:0000259" key="2">
    <source>
        <dbReference type="Pfam" id="PF23572"/>
    </source>
</evidence>
<dbReference type="PANTHER" id="PTHR31901">
    <property type="entry name" value="GH3 DOMAIN-CONTAINING PROTEIN"/>
    <property type="match status" value="1"/>
</dbReference>
<dbReference type="OrthoDB" id="10004661at2759"/>
<dbReference type="Pfam" id="PF03321">
    <property type="entry name" value="GH3"/>
    <property type="match status" value="1"/>
</dbReference>
<dbReference type="EMBL" id="JWZX01003281">
    <property type="protein sequence ID" value="KOO22391.1"/>
    <property type="molecule type" value="Genomic_DNA"/>
</dbReference>
<dbReference type="PANTHER" id="PTHR31901:SF9">
    <property type="entry name" value="GH3 DOMAIN-CONTAINING PROTEIN"/>
    <property type="match status" value="1"/>
</dbReference>
<evidence type="ECO:0000259" key="1">
    <source>
        <dbReference type="Pfam" id="PF23571"/>
    </source>
</evidence>
<keyword evidence="4" id="KW-1185">Reference proteome</keyword>
<dbReference type="InterPro" id="IPR004993">
    <property type="entry name" value="GH3"/>
</dbReference>
<dbReference type="InterPro" id="IPR055377">
    <property type="entry name" value="GH3_M"/>
</dbReference>
<dbReference type="Pfam" id="PF23572">
    <property type="entry name" value="GH3_C"/>
    <property type="match status" value="1"/>
</dbReference>
<feature type="domain" description="GH3 C-terminal" evidence="2">
    <location>
        <begin position="431"/>
        <end position="532"/>
    </location>
</feature>
<dbReference type="InterPro" id="IPR055378">
    <property type="entry name" value="GH3_C"/>
</dbReference>
<dbReference type="GO" id="GO:0005737">
    <property type="term" value="C:cytoplasm"/>
    <property type="evidence" value="ECO:0007669"/>
    <property type="project" value="TreeGrafter"/>
</dbReference>
<proteinExistence type="predicted"/>
<reference evidence="4" key="1">
    <citation type="journal article" date="2015" name="PLoS Genet.">
        <title>Genome Sequence and Transcriptome Analyses of Chrysochromulina tobin: Metabolic Tools for Enhanced Algal Fitness in the Prominent Order Prymnesiales (Haptophyceae).</title>
        <authorList>
            <person name="Hovde B.T."/>
            <person name="Deodato C.R."/>
            <person name="Hunsperger H.M."/>
            <person name="Ryken S.A."/>
            <person name="Yost W."/>
            <person name="Jha R.K."/>
            <person name="Patterson J."/>
            <person name="Monnat R.J. Jr."/>
            <person name="Barlow S.B."/>
            <person name="Starkenburg S.R."/>
            <person name="Cattolico R.A."/>
        </authorList>
    </citation>
    <scope>NUCLEOTIDE SEQUENCE</scope>
    <source>
        <strain evidence="4">CCMP291</strain>
    </source>
</reference>
<comment type="caution">
    <text evidence="3">The sequence shown here is derived from an EMBL/GenBank/DDBJ whole genome shotgun (WGS) entry which is preliminary data.</text>
</comment>
<organism evidence="3 4">
    <name type="scientific">Chrysochromulina tobinii</name>
    <dbReference type="NCBI Taxonomy" id="1460289"/>
    <lineage>
        <taxon>Eukaryota</taxon>
        <taxon>Haptista</taxon>
        <taxon>Haptophyta</taxon>
        <taxon>Prymnesiophyceae</taxon>
        <taxon>Prymnesiales</taxon>
        <taxon>Chrysochromulinaceae</taxon>
        <taxon>Chrysochromulina</taxon>
    </lineage>
</organism>
<dbReference type="Proteomes" id="UP000037460">
    <property type="component" value="Unassembled WGS sequence"/>
</dbReference>